<keyword evidence="3" id="KW-1185">Reference proteome</keyword>
<dbReference type="Proteomes" id="UP000308197">
    <property type="component" value="Unassembled WGS sequence"/>
</dbReference>
<evidence type="ECO:0000313" key="2">
    <source>
        <dbReference type="EMBL" id="TFK84999.1"/>
    </source>
</evidence>
<dbReference type="InParanoid" id="A0A5C3P7Q9"/>
<dbReference type="AlphaFoldDB" id="A0A5C3P7Q9"/>
<sequence>MDPTRFRHFNIYSVTNNHPDIPFNQGLKALSASAALAISVEFIAIARSQDGKRLIDVRLTDYEQLDLAVVEYTFCSAQQMASHHHNVTFPTHHIRYGRRPACAIFPIVAVRVAYGSGHAVWLVHEQPCDPVCVHMDICIMPETPQGTESIRGTIQALSLVEHDWALFELQTNGALIVLCVPKGWADVDCGISTRSRITHYWRPAWLLQISPEIFTMVFNMIRGGMLHKRDSDSDDRSSAETIRPSTPRPQNGRATFFMIHRYAQCSRAFRCFLFWPSLPVSILRPSISWYGPRFAVAGYPPVPVALGRPFQLEVRYLDRRDGTIRYAVDTGIRGTVFAIESVSTDSIEFVLCNDGPGHPYCYIIVPHRRPHFVSLPYEVEFACWLLRPYVYCTYWSEDNHRPPVEDYSDDHTRSPSWSVLARTQHIEAQPTGLVANDEEACNFPSSPRTNLEPDLALYGHVEPSAPAP</sequence>
<proteinExistence type="predicted"/>
<reference evidence="2 3" key="1">
    <citation type="journal article" date="2019" name="Nat. Ecol. Evol.">
        <title>Megaphylogeny resolves global patterns of mushroom evolution.</title>
        <authorList>
            <person name="Varga T."/>
            <person name="Krizsan K."/>
            <person name="Foldi C."/>
            <person name="Dima B."/>
            <person name="Sanchez-Garcia M."/>
            <person name="Sanchez-Ramirez S."/>
            <person name="Szollosi G.J."/>
            <person name="Szarkandi J.G."/>
            <person name="Papp V."/>
            <person name="Albert L."/>
            <person name="Andreopoulos W."/>
            <person name="Angelini C."/>
            <person name="Antonin V."/>
            <person name="Barry K.W."/>
            <person name="Bougher N.L."/>
            <person name="Buchanan P."/>
            <person name="Buyck B."/>
            <person name="Bense V."/>
            <person name="Catcheside P."/>
            <person name="Chovatia M."/>
            <person name="Cooper J."/>
            <person name="Damon W."/>
            <person name="Desjardin D."/>
            <person name="Finy P."/>
            <person name="Geml J."/>
            <person name="Haridas S."/>
            <person name="Hughes K."/>
            <person name="Justo A."/>
            <person name="Karasinski D."/>
            <person name="Kautmanova I."/>
            <person name="Kiss B."/>
            <person name="Kocsube S."/>
            <person name="Kotiranta H."/>
            <person name="LaButti K.M."/>
            <person name="Lechner B.E."/>
            <person name="Liimatainen K."/>
            <person name="Lipzen A."/>
            <person name="Lukacs Z."/>
            <person name="Mihaltcheva S."/>
            <person name="Morgado L.N."/>
            <person name="Niskanen T."/>
            <person name="Noordeloos M.E."/>
            <person name="Ohm R.A."/>
            <person name="Ortiz-Santana B."/>
            <person name="Ovrebo C."/>
            <person name="Racz N."/>
            <person name="Riley R."/>
            <person name="Savchenko A."/>
            <person name="Shiryaev A."/>
            <person name="Soop K."/>
            <person name="Spirin V."/>
            <person name="Szebenyi C."/>
            <person name="Tomsovsky M."/>
            <person name="Tulloss R.E."/>
            <person name="Uehling J."/>
            <person name="Grigoriev I.V."/>
            <person name="Vagvolgyi C."/>
            <person name="Papp T."/>
            <person name="Martin F.M."/>
            <person name="Miettinen O."/>
            <person name="Hibbett D.S."/>
            <person name="Nagy L.G."/>
        </authorList>
    </citation>
    <scope>NUCLEOTIDE SEQUENCE [LARGE SCALE GENOMIC DNA]</scope>
    <source>
        <strain evidence="2 3">HHB13444</strain>
    </source>
</reference>
<accession>A0A5C3P7Q9</accession>
<name>A0A5C3P7Q9_9APHY</name>
<feature type="compositionally biased region" description="Polar residues" evidence="1">
    <location>
        <begin position="239"/>
        <end position="250"/>
    </location>
</feature>
<gene>
    <name evidence="2" type="ORF">K466DRAFT_566885</name>
</gene>
<protein>
    <submittedName>
        <fullName evidence="2">Uncharacterized protein</fullName>
    </submittedName>
</protein>
<dbReference type="EMBL" id="ML211280">
    <property type="protein sequence ID" value="TFK84999.1"/>
    <property type="molecule type" value="Genomic_DNA"/>
</dbReference>
<feature type="region of interest" description="Disordered" evidence="1">
    <location>
        <begin position="228"/>
        <end position="250"/>
    </location>
</feature>
<evidence type="ECO:0000313" key="3">
    <source>
        <dbReference type="Proteomes" id="UP000308197"/>
    </source>
</evidence>
<organism evidence="2 3">
    <name type="scientific">Polyporus arcularius HHB13444</name>
    <dbReference type="NCBI Taxonomy" id="1314778"/>
    <lineage>
        <taxon>Eukaryota</taxon>
        <taxon>Fungi</taxon>
        <taxon>Dikarya</taxon>
        <taxon>Basidiomycota</taxon>
        <taxon>Agaricomycotina</taxon>
        <taxon>Agaricomycetes</taxon>
        <taxon>Polyporales</taxon>
        <taxon>Polyporaceae</taxon>
        <taxon>Polyporus</taxon>
    </lineage>
</organism>
<evidence type="ECO:0000256" key="1">
    <source>
        <dbReference type="SAM" id="MobiDB-lite"/>
    </source>
</evidence>
<feature type="compositionally biased region" description="Basic and acidic residues" evidence="1">
    <location>
        <begin position="228"/>
        <end position="238"/>
    </location>
</feature>